<dbReference type="Proteomes" id="UP000034785">
    <property type="component" value="Unassembled WGS sequence"/>
</dbReference>
<reference evidence="1 2" key="1">
    <citation type="journal article" date="2015" name="Nature">
        <title>rRNA introns, odd ribosomes, and small enigmatic genomes across a large radiation of phyla.</title>
        <authorList>
            <person name="Brown C.T."/>
            <person name="Hug L.A."/>
            <person name="Thomas B.C."/>
            <person name="Sharon I."/>
            <person name="Castelle C.J."/>
            <person name="Singh A."/>
            <person name="Wilkins M.J."/>
            <person name="Williams K.H."/>
            <person name="Banfield J.F."/>
        </authorList>
    </citation>
    <scope>NUCLEOTIDE SEQUENCE [LARGE SCALE GENOMIC DNA]</scope>
</reference>
<proteinExistence type="predicted"/>
<organism evidence="1 2">
    <name type="scientific">Candidatus Daviesbacteria bacterium GW2011_GWA2_42_7</name>
    <dbReference type="NCBI Taxonomy" id="1618425"/>
    <lineage>
        <taxon>Bacteria</taxon>
        <taxon>Candidatus Daviesiibacteriota</taxon>
    </lineage>
</organism>
<protein>
    <submittedName>
        <fullName evidence="1">Uncharacterized protein</fullName>
    </submittedName>
</protein>
<dbReference type="AlphaFoldDB" id="A0A0G1B924"/>
<evidence type="ECO:0000313" key="2">
    <source>
        <dbReference type="Proteomes" id="UP000034785"/>
    </source>
</evidence>
<evidence type="ECO:0000313" key="1">
    <source>
        <dbReference type="EMBL" id="KKS69895.1"/>
    </source>
</evidence>
<sequence>MKNLLDNNLKEHILECSNWKKSRVMGRELAR</sequence>
<accession>A0A0G1B924</accession>
<dbReference type="EMBL" id="LCEJ01000042">
    <property type="protein sequence ID" value="KKS69895.1"/>
    <property type="molecule type" value="Genomic_DNA"/>
</dbReference>
<name>A0A0G1B924_9BACT</name>
<comment type="caution">
    <text evidence="1">The sequence shown here is derived from an EMBL/GenBank/DDBJ whole genome shotgun (WGS) entry which is preliminary data.</text>
</comment>
<gene>
    <name evidence="1" type="ORF">UV41_C0042G0009</name>
</gene>